<sequence>MRLQSVLSAPNEINPFPSLPKCSGISRFHNYHRVWCLGASSWRLDSSNESSDLYHLYFFFPGHLKSLVYETSVETPEDLIARIVTTSTGIQETPVSFERVSQSFLRASLFPTQ</sequence>
<keyword evidence="2" id="KW-1185">Reference proteome</keyword>
<gene>
    <name evidence="1" type="ORF">AVEN_121795_1</name>
</gene>
<evidence type="ECO:0000313" key="1">
    <source>
        <dbReference type="EMBL" id="GBM73987.1"/>
    </source>
</evidence>
<reference evidence="1 2" key="1">
    <citation type="journal article" date="2019" name="Sci. Rep.">
        <title>Orb-weaving spider Araneus ventricosus genome elucidates the spidroin gene catalogue.</title>
        <authorList>
            <person name="Kono N."/>
            <person name="Nakamura H."/>
            <person name="Ohtoshi R."/>
            <person name="Moran D.A.P."/>
            <person name="Shinohara A."/>
            <person name="Yoshida Y."/>
            <person name="Fujiwara M."/>
            <person name="Mori M."/>
            <person name="Tomita M."/>
            <person name="Arakawa K."/>
        </authorList>
    </citation>
    <scope>NUCLEOTIDE SEQUENCE [LARGE SCALE GENOMIC DNA]</scope>
</reference>
<accession>A0A4Y2I8B7</accession>
<dbReference type="Proteomes" id="UP000499080">
    <property type="component" value="Unassembled WGS sequence"/>
</dbReference>
<dbReference type="AlphaFoldDB" id="A0A4Y2I8B7"/>
<proteinExistence type="predicted"/>
<name>A0A4Y2I8B7_ARAVE</name>
<dbReference type="EMBL" id="BGPR01002468">
    <property type="protein sequence ID" value="GBM73987.1"/>
    <property type="molecule type" value="Genomic_DNA"/>
</dbReference>
<protein>
    <submittedName>
        <fullName evidence="1">Uncharacterized protein</fullName>
    </submittedName>
</protein>
<organism evidence="1 2">
    <name type="scientific">Araneus ventricosus</name>
    <name type="common">Orbweaver spider</name>
    <name type="synonym">Epeira ventricosa</name>
    <dbReference type="NCBI Taxonomy" id="182803"/>
    <lineage>
        <taxon>Eukaryota</taxon>
        <taxon>Metazoa</taxon>
        <taxon>Ecdysozoa</taxon>
        <taxon>Arthropoda</taxon>
        <taxon>Chelicerata</taxon>
        <taxon>Arachnida</taxon>
        <taxon>Araneae</taxon>
        <taxon>Araneomorphae</taxon>
        <taxon>Entelegynae</taxon>
        <taxon>Araneoidea</taxon>
        <taxon>Araneidae</taxon>
        <taxon>Araneus</taxon>
    </lineage>
</organism>
<comment type="caution">
    <text evidence="1">The sequence shown here is derived from an EMBL/GenBank/DDBJ whole genome shotgun (WGS) entry which is preliminary data.</text>
</comment>
<evidence type="ECO:0000313" key="2">
    <source>
        <dbReference type="Proteomes" id="UP000499080"/>
    </source>
</evidence>